<sequence>MVRRHEPTDAAWARIEPLLPVNTGPGGRRRDHRQVINQILWKIRTGADRRDVPERYGPWQTLYQRFRRWSADGTWDRLPAHVQVHDDAIGVVDRSAVCVDSTIVRAHQYAAGARKKGSGRGRNRHGRRAGRRSGGPAAGRPARSTWPATGAACRRHSW</sequence>
<dbReference type="Proteomes" id="UP001500266">
    <property type="component" value="Unassembled WGS sequence"/>
</dbReference>
<protein>
    <recommendedName>
        <fullName evidence="2">Insertion element IS402-like domain-containing protein</fullName>
    </recommendedName>
</protein>
<dbReference type="InterPro" id="IPR052909">
    <property type="entry name" value="Transposase_6_like"/>
</dbReference>
<accession>A0ABP7Y719</accession>
<dbReference type="EMBL" id="BAABDO010000007">
    <property type="protein sequence ID" value="GAA4130624.1"/>
    <property type="molecule type" value="Genomic_DNA"/>
</dbReference>
<evidence type="ECO:0000259" key="2">
    <source>
        <dbReference type="Pfam" id="PF13340"/>
    </source>
</evidence>
<feature type="region of interest" description="Disordered" evidence="1">
    <location>
        <begin position="110"/>
        <end position="158"/>
    </location>
</feature>
<dbReference type="NCBIfam" id="NF033580">
    <property type="entry name" value="transpos_IS5_3"/>
    <property type="match status" value="1"/>
</dbReference>
<evidence type="ECO:0000313" key="4">
    <source>
        <dbReference type="Proteomes" id="UP001500266"/>
    </source>
</evidence>
<evidence type="ECO:0000256" key="1">
    <source>
        <dbReference type="SAM" id="MobiDB-lite"/>
    </source>
</evidence>
<keyword evidence="4" id="KW-1185">Reference proteome</keyword>
<name>A0ABP7Y719_9ACTN</name>
<comment type="caution">
    <text evidence="3">The sequence shown here is derived from an EMBL/GenBank/DDBJ whole genome shotgun (WGS) entry which is preliminary data.</text>
</comment>
<dbReference type="Pfam" id="PF13340">
    <property type="entry name" value="DUF4096"/>
    <property type="match status" value="1"/>
</dbReference>
<dbReference type="PANTHER" id="PTHR46637:SF1">
    <property type="entry name" value="BLL5188 PROTEIN"/>
    <property type="match status" value="1"/>
</dbReference>
<feature type="domain" description="Insertion element IS402-like" evidence="2">
    <location>
        <begin position="8"/>
        <end position="78"/>
    </location>
</feature>
<feature type="compositionally biased region" description="Basic residues" evidence="1">
    <location>
        <begin position="113"/>
        <end position="131"/>
    </location>
</feature>
<gene>
    <name evidence="3" type="ORF">GCM10022416_08580</name>
</gene>
<reference evidence="4" key="1">
    <citation type="journal article" date="2019" name="Int. J. Syst. Evol. Microbiol.">
        <title>The Global Catalogue of Microorganisms (GCM) 10K type strain sequencing project: providing services to taxonomists for standard genome sequencing and annotation.</title>
        <authorList>
            <consortium name="The Broad Institute Genomics Platform"/>
            <consortium name="The Broad Institute Genome Sequencing Center for Infectious Disease"/>
            <person name="Wu L."/>
            <person name="Ma J."/>
        </authorList>
    </citation>
    <scope>NUCLEOTIDE SEQUENCE [LARGE SCALE GENOMIC DNA]</scope>
    <source>
        <strain evidence="4">JCM 17316</strain>
    </source>
</reference>
<dbReference type="InterPro" id="IPR025161">
    <property type="entry name" value="IS402-like_dom"/>
</dbReference>
<dbReference type="PANTHER" id="PTHR46637">
    <property type="entry name" value="TIS1421-TRANSPOSASE PROTEIN A"/>
    <property type="match status" value="1"/>
</dbReference>
<evidence type="ECO:0000313" key="3">
    <source>
        <dbReference type="EMBL" id="GAA4130624.1"/>
    </source>
</evidence>
<proteinExistence type="predicted"/>
<organism evidence="3 4">
    <name type="scientific">Actinomadura keratinilytica</name>
    <dbReference type="NCBI Taxonomy" id="547461"/>
    <lineage>
        <taxon>Bacteria</taxon>
        <taxon>Bacillati</taxon>
        <taxon>Actinomycetota</taxon>
        <taxon>Actinomycetes</taxon>
        <taxon>Streptosporangiales</taxon>
        <taxon>Thermomonosporaceae</taxon>
        <taxon>Actinomadura</taxon>
    </lineage>
</organism>